<evidence type="ECO:0000313" key="2">
    <source>
        <dbReference type="EMBL" id="OGY16574.1"/>
    </source>
</evidence>
<accession>A0A1G1VMK3</accession>
<sequence>MDGEKLIILPISNGAAAGMDYEKAIQRGLLELVERDAFVISYLNKLQLPKVDLHSIDVWRIDIIQDISRRYRLEIHVMDMTTDLGIPSFVTLTINRTGIGPAVLSGLKAGLDPIEAIVGSFTEALHLRCKIRMAYEDDNGRIPETTVEEINTSEKRGLWWYSKDKIKLLDFWINQKPEPLRHDFSPEGIVSITHTFEKLGEKAYYVNLTLPEFSAVGIRVVKVFVPHLQPHYLDEKYRVLGGKRLHEVPIKLGYKTAGINSYPHPFL</sequence>
<dbReference type="EMBL" id="MHCI01000014">
    <property type="protein sequence ID" value="OGY16574.1"/>
    <property type="molecule type" value="Genomic_DNA"/>
</dbReference>
<gene>
    <name evidence="2" type="ORF">A2785_03205</name>
</gene>
<dbReference type="PANTHER" id="PTHR37809">
    <property type="entry name" value="RIBOSOMAL PROTEIN S12 METHYLTHIOTRANSFERASE ACCESSORY FACTOR YCAO"/>
    <property type="match status" value="1"/>
</dbReference>
<feature type="domain" description="YcaO" evidence="1">
    <location>
        <begin position="1"/>
        <end position="267"/>
    </location>
</feature>
<evidence type="ECO:0000259" key="1">
    <source>
        <dbReference type="PROSITE" id="PS51664"/>
    </source>
</evidence>
<dbReference type="PROSITE" id="PS51664">
    <property type="entry name" value="YCAO"/>
    <property type="match status" value="1"/>
</dbReference>
<reference evidence="2 3" key="1">
    <citation type="journal article" date="2016" name="Nat. Commun.">
        <title>Thousands of microbial genomes shed light on interconnected biogeochemical processes in an aquifer system.</title>
        <authorList>
            <person name="Anantharaman K."/>
            <person name="Brown C.T."/>
            <person name="Hug L.A."/>
            <person name="Sharon I."/>
            <person name="Castelle C.J."/>
            <person name="Probst A.J."/>
            <person name="Thomas B.C."/>
            <person name="Singh A."/>
            <person name="Wilkins M.J."/>
            <person name="Karaoz U."/>
            <person name="Brodie E.L."/>
            <person name="Williams K.H."/>
            <person name="Hubbard S.S."/>
            <person name="Banfield J.F."/>
        </authorList>
    </citation>
    <scope>NUCLEOTIDE SEQUENCE [LARGE SCALE GENOMIC DNA]</scope>
</reference>
<comment type="caution">
    <text evidence="2">The sequence shown here is derived from an EMBL/GenBank/DDBJ whole genome shotgun (WGS) entry which is preliminary data.</text>
</comment>
<dbReference type="PANTHER" id="PTHR37809:SF1">
    <property type="entry name" value="RIBOSOMAL PROTEIN S12 METHYLTHIOTRANSFERASE ACCESSORY FACTOR YCAO"/>
    <property type="match status" value="1"/>
</dbReference>
<dbReference type="InterPro" id="IPR003776">
    <property type="entry name" value="YcaO-like_dom"/>
</dbReference>
<dbReference type="Pfam" id="PF02624">
    <property type="entry name" value="YcaO"/>
    <property type="match status" value="1"/>
</dbReference>
<name>A0A1G1VMK3_9BACT</name>
<organism evidence="2 3">
    <name type="scientific">Candidatus Chisholmbacteria bacterium RIFCSPHIGHO2_01_FULL_49_18</name>
    <dbReference type="NCBI Taxonomy" id="1797590"/>
    <lineage>
        <taxon>Bacteria</taxon>
        <taxon>Candidatus Chisholmiibacteriota</taxon>
    </lineage>
</organism>
<evidence type="ECO:0000313" key="3">
    <source>
        <dbReference type="Proteomes" id="UP000179069"/>
    </source>
</evidence>
<dbReference type="Proteomes" id="UP000179069">
    <property type="component" value="Unassembled WGS sequence"/>
</dbReference>
<protein>
    <recommendedName>
        <fullName evidence="1">YcaO domain-containing protein</fullName>
    </recommendedName>
</protein>
<proteinExistence type="predicted"/>
<dbReference type="AlphaFoldDB" id="A0A1G1VMK3"/>
<dbReference type="Gene3D" id="3.30.1330.230">
    <property type="match status" value="1"/>
</dbReference>